<dbReference type="EMBL" id="KV442040">
    <property type="protein sequence ID" value="OAQ29578.1"/>
    <property type="molecule type" value="Genomic_DNA"/>
</dbReference>
<organism evidence="1 2">
    <name type="scientific">Linnemannia elongata AG-77</name>
    <dbReference type="NCBI Taxonomy" id="1314771"/>
    <lineage>
        <taxon>Eukaryota</taxon>
        <taxon>Fungi</taxon>
        <taxon>Fungi incertae sedis</taxon>
        <taxon>Mucoromycota</taxon>
        <taxon>Mortierellomycotina</taxon>
        <taxon>Mortierellomycetes</taxon>
        <taxon>Mortierellales</taxon>
        <taxon>Mortierellaceae</taxon>
        <taxon>Linnemannia</taxon>
    </lineage>
</organism>
<evidence type="ECO:0000313" key="2">
    <source>
        <dbReference type="Proteomes" id="UP000078512"/>
    </source>
</evidence>
<protein>
    <submittedName>
        <fullName evidence="1">Uncharacterized protein</fullName>
    </submittedName>
</protein>
<dbReference type="Proteomes" id="UP000078512">
    <property type="component" value="Unassembled WGS sequence"/>
</dbReference>
<proteinExistence type="predicted"/>
<evidence type="ECO:0000313" key="1">
    <source>
        <dbReference type="EMBL" id="OAQ29578.1"/>
    </source>
</evidence>
<dbReference type="AlphaFoldDB" id="A0A197JXA0"/>
<name>A0A197JXA0_9FUNG</name>
<gene>
    <name evidence="1" type="ORF">K457DRAFT_503457</name>
</gene>
<accession>A0A197JXA0</accession>
<sequence>MYRVAASSQATLRRFYTTTPLTRQRVLAIASPLTTGRAFQRTVPTTTRTAATITRSIRTAPVFTATTRTPLTAQAVRIQPSGFVKTKRVPDGFFRRKFTTETEAAAAAEEEVGTLTMYQLCAVRYDRLKESFNDCSRISFTLFA</sequence>
<reference evidence="1 2" key="1">
    <citation type="submission" date="2016-05" db="EMBL/GenBank/DDBJ databases">
        <title>Genome sequencing reveals origins of a unique bacterial endosymbiosis in the earliest lineages of terrestrial Fungi.</title>
        <authorList>
            <consortium name="DOE Joint Genome Institute"/>
            <person name="Uehling J."/>
            <person name="Gryganskyi A."/>
            <person name="Hameed K."/>
            <person name="Tschaplinski T."/>
            <person name="Misztal P."/>
            <person name="Wu S."/>
            <person name="Desiro A."/>
            <person name="Vande Pol N."/>
            <person name="Du Z.-Y."/>
            <person name="Zienkiewicz A."/>
            <person name="Zienkiewicz K."/>
            <person name="Morin E."/>
            <person name="Tisserant E."/>
            <person name="Splivallo R."/>
            <person name="Hainaut M."/>
            <person name="Henrissat B."/>
            <person name="Ohm R."/>
            <person name="Kuo A."/>
            <person name="Yan J."/>
            <person name="Lipzen A."/>
            <person name="Nolan M."/>
            <person name="Labutti K."/>
            <person name="Barry K."/>
            <person name="Goldstein A."/>
            <person name="Labbe J."/>
            <person name="Schadt C."/>
            <person name="Tuskan G."/>
            <person name="Grigoriev I."/>
            <person name="Martin F."/>
            <person name="Vilgalys R."/>
            <person name="Bonito G."/>
        </authorList>
    </citation>
    <scope>NUCLEOTIDE SEQUENCE [LARGE SCALE GENOMIC DNA]</scope>
    <source>
        <strain evidence="1 2">AG-77</strain>
    </source>
</reference>
<keyword evidence="2" id="KW-1185">Reference proteome</keyword>